<dbReference type="Proteomes" id="UP000823889">
    <property type="component" value="Unassembled WGS sequence"/>
</dbReference>
<name>A0A9D2RI44_9BURK</name>
<keyword evidence="1" id="KW-0378">Hydrolase</keyword>
<evidence type="ECO:0000313" key="3">
    <source>
        <dbReference type="EMBL" id="HJD44037.1"/>
    </source>
</evidence>
<dbReference type="Pfam" id="PF00326">
    <property type="entry name" value="Peptidase_S9"/>
    <property type="match status" value="1"/>
</dbReference>
<protein>
    <submittedName>
        <fullName evidence="3">S9 family peptidase</fullName>
    </submittedName>
</protein>
<reference evidence="3" key="1">
    <citation type="journal article" date="2021" name="PeerJ">
        <title>Extensive microbial diversity within the chicken gut microbiome revealed by metagenomics and culture.</title>
        <authorList>
            <person name="Gilroy R."/>
            <person name="Ravi A."/>
            <person name="Getino M."/>
            <person name="Pursley I."/>
            <person name="Horton D.L."/>
            <person name="Alikhan N.F."/>
            <person name="Baker D."/>
            <person name="Gharbi K."/>
            <person name="Hall N."/>
            <person name="Watson M."/>
            <person name="Adriaenssens E.M."/>
            <person name="Foster-Nyarko E."/>
            <person name="Jarju S."/>
            <person name="Secka A."/>
            <person name="Antonio M."/>
            <person name="Oren A."/>
            <person name="Chaudhuri R.R."/>
            <person name="La Ragione R."/>
            <person name="Hildebrand F."/>
            <person name="Pallen M.J."/>
        </authorList>
    </citation>
    <scope>NUCLEOTIDE SEQUENCE</scope>
    <source>
        <strain evidence="3">9264</strain>
    </source>
</reference>
<dbReference type="InterPro" id="IPR001375">
    <property type="entry name" value="Peptidase_S9_cat"/>
</dbReference>
<proteinExistence type="predicted"/>
<evidence type="ECO:0000256" key="1">
    <source>
        <dbReference type="ARBA" id="ARBA00022801"/>
    </source>
</evidence>
<sequence length="601" mass="67562">RSAFQLSDDGKKIAYLEPRAVANGPKRLNIVVQAIENGVLVGEAQQLTHETERDISQYFWKGDHTILFAKDQNGDENFHVLAVNVNNQQALDLTPFEGARAGIQDELIDDPEHVLIAHNRDNPEVFNVYKVNIASGEEQLVAENPGNIVGWETDHTGHIRLAITSDGLNTALLYRDPGQDEFQTIIDTDFKTTVSPLFFTADNQRFYALSNRQADTTQLVLIDPHTPDQEEHVYGVADYDLAGAAYSHEAQDLVATFYEADRLKQHFFNDKYAQLHQRLEHLLPGYELSLQSHNRAETRFVVAAHNDRTPGKRYLYCLETDQLSLLAVINPTLAEHDMAAMQPIQLQASDGQHLEGYLTLPVGREAKALPLIVNPHGGPWARDSWGFNPEVQFLANRGYAVLQINFRGSTGYGRRFWEASFGQWGLRMQDDISDAVQWAIDQGIADPARIAIYGGSYGGYATLMGITKTPDLYAAAVDYVGVSNLLTFMNTIPPYWKPLLEKMYAMVGHPEHDLERLTQTSPALQAHKIKTPLFVAQGAHDPRVNIAESDQMVDALRARGVEVDYLVKDNEGHGFHNDENKFEFYEKMEAFLRQHLLPEPS</sequence>
<dbReference type="Gene3D" id="2.120.10.30">
    <property type="entry name" value="TolB, C-terminal domain"/>
    <property type="match status" value="1"/>
</dbReference>
<dbReference type="AlphaFoldDB" id="A0A9D2RI44"/>
<organism evidence="3 4">
    <name type="scientific">Candidatus Paenalcaligenes intestinipullorum</name>
    <dbReference type="NCBI Taxonomy" id="2838718"/>
    <lineage>
        <taxon>Bacteria</taxon>
        <taxon>Pseudomonadati</taxon>
        <taxon>Pseudomonadota</taxon>
        <taxon>Betaproteobacteria</taxon>
        <taxon>Burkholderiales</taxon>
        <taxon>Alcaligenaceae</taxon>
        <taxon>Paenalcaligenes</taxon>
    </lineage>
</organism>
<dbReference type="PANTHER" id="PTHR42776:SF27">
    <property type="entry name" value="DIPEPTIDYL PEPTIDASE FAMILY MEMBER 6"/>
    <property type="match status" value="1"/>
</dbReference>
<dbReference type="GO" id="GO:0006508">
    <property type="term" value="P:proteolysis"/>
    <property type="evidence" value="ECO:0007669"/>
    <property type="project" value="InterPro"/>
</dbReference>
<dbReference type="InterPro" id="IPR011042">
    <property type="entry name" value="6-blade_b-propeller_TolB-like"/>
</dbReference>
<dbReference type="GO" id="GO:0004252">
    <property type="term" value="F:serine-type endopeptidase activity"/>
    <property type="evidence" value="ECO:0007669"/>
    <property type="project" value="InterPro"/>
</dbReference>
<dbReference type="InterPro" id="IPR002470">
    <property type="entry name" value="Peptidase_S9A"/>
</dbReference>
<dbReference type="Gene3D" id="3.40.50.1820">
    <property type="entry name" value="alpha/beta hydrolase"/>
    <property type="match status" value="1"/>
</dbReference>
<reference evidence="3" key="2">
    <citation type="submission" date="2021-04" db="EMBL/GenBank/DDBJ databases">
        <authorList>
            <person name="Gilroy R."/>
        </authorList>
    </citation>
    <scope>NUCLEOTIDE SEQUENCE</scope>
    <source>
        <strain evidence="3">9264</strain>
    </source>
</reference>
<dbReference type="EMBL" id="DWUQ01000065">
    <property type="protein sequence ID" value="HJD44037.1"/>
    <property type="molecule type" value="Genomic_DNA"/>
</dbReference>
<comment type="caution">
    <text evidence="3">The sequence shown here is derived from an EMBL/GenBank/DDBJ whole genome shotgun (WGS) entry which is preliminary data.</text>
</comment>
<feature type="non-terminal residue" evidence="3">
    <location>
        <position position="1"/>
    </location>
</feature>
<dbReference type="PRINTS" id="PR00862">
    <property type="entry name" value="PROLIGOPTASE"/>
</dbReference>
<dbReference type="SUPFAM" id="SSF82171">
    <property type="entry name" value="DPP6 N-terminal domain-like"/>
    <property type="match status" value="1"/>
</dbReference>
<evidence type="ECO:0000313" key="4">
    <source>
        <dbReference type="Proteomes" id="UP000823889"/>
    </source>
</evidence>
<accession>A0A9D2RI44</accession>
<dbReference type="PANTHER" id="PTHR42776">
    <property type="entry name" value="SERINE PEPTIDASE S9 FAMILY MEMBER"/>
    <property type="match status" value="1"/>
</dbReference>
<dbReference type="InterPro" id="IPR029058">
    <property type="entry name" value="AB_hydrolase_fold"/>
</dbReference>
<dbReference type="SUPFAM" id="SSF53474">
    <property type="entry name" value="alpha/beta-Hydrolases"/>
    <property type="match status" value="1"/>
</dbReference>
<feature type="domain" description="Peptidase S9 prolyl oligopeptidase catalytic" evidence="2">
    <location>
        <begin position="385"/>
        <end position="596"/>
    </location>
</feature>
<evidence type="ECO:0000259" key="2">
    <source>
        <dbReference type="Pfam" id="PF00326"/>
    </source>
</evidence>
<gene>
    <name evidence="3" type="ORF">H9906_03305</name>
</gene>